<evidence type="ECO:0000313" key="4">
    <source>
        <dbReference type="EMBL" id="WGK68729.1"/>
    </source>
</evidence>
<dbReference type="EMBL" id="CP123443">
    <property type="protein sequence ID" value="WGK68729.1"/>
    <property type="molecule type" value="Genomic_DNA"/>
</dbReference>
<keyword evidence="3" id="KW-0812">Transmembrane</keyword>
<keyword evidence="5" id="KW-1185">Reference proteome</keyword>
<protein>
    <recommendedName>
        <fullName evidence="6">DUF2802 domain-containing protein</fullName>
    </recommendedName>
</protein>
<reference evidence="4 5" key="1">
    <citation type="submission" date="2023-04" db="EMBL/GenBank/DDBJ databases">
        <title>Spirochaete genome identified in red abalone sample constitutes a novel genus.</title>
        <authorList>
            <person name="Sharma S.P."/>
            <person name="Purcell C.M."/>
            <person name="Hyde J.R."/>
            <person name="Severin A.J."/>
        </authorList>
    </citation>
    <scope>NUCLEOTIDE SEQUENCE [LARGE SCALE GENOMIC DNA]</scope>
    <source>
        <strain evidence="4 5">SP-2023</strain>
    </source>
</reference>
<feature type="compositionally biased region" description="Basic and acidic residues" evidence="2">
    <location>
        <begin position="227"/>
        <end position="240"/>
    </location>
</feature>
<keyword evidence="1" id="KW-0175">Coiled coil</keyword>
<feature type="region of interest" description="Disordered" evidence="2">
    <location>
        <begin position="202"/>
        <end position="251"/>
    </location>
</feature>
<evidence type="ECO:0000256" key="2">
    <source>
        <dbReference type="SAM" id="MobiDB-lite"/>
    </source>
</evidence>
<evidence type="ECO:0000313" key="5">
    <source>
        <dbReference type="Proteomes" id="UP001228690"/>
    </source>
</evidence>
<evidence type="ECO:0000256" key="3">
    <source>
        <dbReference type="SAM" id="Phobius"/>
    </source>
</evidence>
<organism evidence="4 5">
    <name type="scientific">Candidatus Haliotispira prima</name>
    <dbReference type="NCBI Taxonomy" id="3034016"/>
    <lineage>
        <taxon>Bacteria</taxon>
        <taxon>Pseudomonadati</taxon>
        <taxon>Spirochaetota</taxon>
        <taxon>Spirochaetia</taxon>
        <taxon>Spirochaetales</taxon>
        <taxon>Spirochaetaceae</taxon>
        <taxon>Candidatus Haliotispira</taxon>
    </lineage>
</organism>
<gene>
    <name evidence="4" type="ORF">P0082_09595</name>
</gene>
<dbReference type="RefSeq" id="WP_326926915.1">
    <property type="nucleotide sequence ID" value="NZ_CP123443.1"/>
</dbReference>
<proteinExistence type="predicted"/>
<dbReference type="Proteomes" id="UP001228690">
    <property type="component" value="Chromosome"/>
</dbReference>
<feature type="compositionally biased region" description="Low complexity" evidence="2">
    <location>
        <begin position="209"/>
        <end position="218"/>
    </location>
</feature>
<keyword evidence="3" id="KW-0472">Membrane</keyword>
<keyword evidence="3" id="KW-1133">Transmembrane helix</keyword>
<evidence type="ECO:0008006" key="6">
    <source>
        <dbReference type="Google" id="ProtNLM"/>
    </source>
</evidence>
<feature type="coiled-coil region" evidence="1">
    <location>
        <begin position="66"/>
        <end position="135"/>
    </location>
</feature>
<name>A0ABY8MFF9_9SPIO</name>
<evidence type="ECO:0000256" key="1">
    <source>
        <dbReference type="SAM" id="Coils"/>
    </source>
</evidence>
<feature type="transmembrane region" description="Helical" evidence="3">
    <location>
        <begin position="6"/>
        <end position="27"/>
    </location>
</feature>
<accession>A0ABY8MFF9</accession>
<sequence length="288" mass="33699">MLTTIYVLVLINLSFLVSLFFFFRLYIRRELGKVSYVRHLEKELQQLVMDVNRSGGEITEVIEDRIRRLNELLPEQERLQQEWERKAEELGKQNYNMEQQQLRLRELKQDGEGALESFRLRVLNLEEQLSKNKERFGMELFRSLSAKVEGELLHGARLESEHWQRDFAERQQRLERDLSEDRRNYAELAELVATFAVRSEAGSADATKPAEFPAAESEQAPEPELEQEPKQARTEQDVQETRWQTRLPEPALRSEIEQYADMGLDARIISQKTGVPLNLVEILVSVRG</sequence>